<evidence type="ECO:0000313" key="1">
    <source>
        <dbReference type="EMBL" id="MDN3493195.1"/>
    </source>
</evidence>
<organism evidence="1 2">
    <name type="scientific">Winogradskyella bathintestinalis</name>
    <dbReference type="NCBI Taxonomy" id="3035208"/>
    <lineage>
        <taxon>Bacteria</taxon>
        <taxon>Pseudomonadati</taxon>
        <taxon>Bacteroidota</taxon>
        <taxon>Flavobacteriia</taxon>
        <taxon>Flavobacteriales</taxon>
        <taxon>Flavobacteriaceae</taxon>
        <taxon>Winogradskyella</taxon>
    </lineage>
</organism>
<proteinExistence type="predicted"/>
<accession>A0ABT7ZW29</accession>
<evidence type="ECO:0000313" key="2">
    <source>
        <dbReference type="Proteomes" id="UP001231197"/>
    </source>
</evidence>
<comment type="caution">
    <text evidence="1">The sequence shown here is derived from an EMBL/GenBank/DDBJ whole genome shotgun (WGS) entry which is preliminary data.</text>
</comment>
<dbReference type="Pfam" id="PF12732">
    <property type="entry name" value="YtxH"/>
    <property type="match status" value="1"/>
</dbReference>
<sequence>MIQFKGALVLGTILGAAAGVLLAPDKGSVTRDKLKRRVKRLRISLQMIFQKLKKIYLKQQTLGKINLNKIWKIFLQNRVIKQNKQSRFSKNN</sequence>
<dbReference type="InterPro" id="IPR024623">
    <property type="entry name" value="YtxH"/>
</dbReference>
<protein>
    <submittedName>
        <fullName evidence="1">YtxH domain-containing protein</fullName>
    </submittedName>
</protein>
<name>A0ABT7ZW29_9FLAO</name>
<dbReference type="EMBL" id="JASDDK010000003">
    <property type="protein sequence ID" value="MDN3493195.1"/>
    <property type="molecule type" value="Genomic_DNA"/>
</dbReference>
<dbReference type="Proteomes" id="UP001231197">
    <property type="component" value="Unassembled WGS sequence"/>
</dbReference>
<keyword evidence="2" id="KW-1185">Reference proteome</keyword>
<reference evidence="1 2" key="1">
    <citation type="journal article" date="2023" name="Int. J. Syst. Evol. Microbiol.">
        <title>Winogradskyella bathintestinalis sp. nov., isolated from the intestine of the deep-sea loosejaw dragonfish, Malacosteus niger.</title>
        <authorList>
            <person name="Uniacke-Lowe S."/>
            <person name="Johnson C.N."/>
            <person name="Stanton C."/>
            <person name="Hill C."/>
            <person name="Ross P."/>
        </authorList>
    </citation>
    <scope>NUCLEOTIDE SEQUENCE [LARGE SCALE GENOMIC DNA]</scope>
    <source>
        <strain evidence="1 2">APC 3343</strain>
    </source>
</reference>
<dbReference type="RefSeq" id="WP_290206847.1">
    <property type="nucleotide sequence ID" value="NZ_JASDDK010000003.1"/>
</dbReference>
<gene>
    <name evidence="1" type="ORF">QMA06_10695</name>
</gene>